<dbReference type="EMBL" id="SNZH01000001">
    <property type="protein sequence ID" value="TDR48916.1"/>
    <property type="molecule type" value="Genomic_DNA"/>
</dbReference>
<dbReference type="RefSeq" id="WP_133817015.1">
    <property type="nucleotide sequence ID" value="NZ_SNZH01000001.1"/>
</dbReference>
<comment type="caution">
    <text evidence="1">The sequence shown here is derived from an EMBL/GenBank/DDBJ whole genome shotgun (WGS) entry which is preliminary data.</text>
</comment>
<protein>
    <submittedName>
        <fullName evidence="1">Uncharacterized protein</fullName>
    </submittedName>
</protein>
<organism evidence="1 2">
    <name type="scientific">Tahibacter aquaticus</name>
    <dbReference type="NCBI Taxonomy" id="520092"/>
    <lineage>
        <taxon>Bacteria</taxon>
        <taxon>Pseudomonadati</taxon>
        <taxon>Pseudomonadota</taxon>
        <taxon>Gammaproteobacteria</taxon>
        <taxon>Lysobacterales</taxon>
        <taxon>Rhodanobacteraceae</taxon>
        <taxon>Tahibacter</taxon>
    </lineage>
</organism>
<evidence type="ECO:0000313" key="2">
    <source>
        <dbReference type="Proteomes" id="UP000295293"/>
    </source>
</evidence>
<keyword evidence="2" id="KW-1185">Reference proteome</keyword>
<dbReference type="AlphaFoldDB" id="A0A4V3DNL5"/>
<proteinExistence type="predicted"/>
<sequence>MLPFTVGVSYSGDGDIVDATLLLDLPWQGSDSELICDGPGISRCELDTRHGQIVARFDAAPGAQLSLSGRVRALAAPAADTLIVRGLVQASVHLLESNFMNNFQSIAANGVIFADAFD</sequence>
<reference evidence="1 2" key="1">
    <citation type="submission" date="2019-03" db="EMBL/GenBank/DDBJ databases">
        <title>Genomic Encyclopedia of Type Strains, Phase IV (KMG-IV): sequencing the most valuable type-strain genomes for metagenomic binning, comparative biology and taxonomic classification.</title>
        <authorList>
            <person name="Goeker M."/>
        </authorList>
    </citation>
    <scope>NUCLEOTIDE SEQUENCE [LARGE SCALE GENOMIC DNA]</scope>
    <source>
        <strain evidence="1 2">DSM 21667</strain>
    </source>
</reference>
<dbReference type="Proteomes" id="UP000295293">
    <property type="component" value="Unassembled WGS sequence"/>
</dbReference>
<evidence type="ECO:0000313" key="1">
    <source>
        <dbReference type="EMBL" id="TDR48916.1"/>
    </source>
</evidence>
<name>A0A4V3DNL5_9GAMM</name>
<gene>
    <name evidence="1" type="ORF">DFR29_101540</name>
</gene>
<accession>A0A4V3DNL5</accession>